<accession>A0A7X1E8S5</accession>
<evidence type="ECO:0000313" key="3">
    <source>
        <dbReference type="Proteomes" id="UP000526501"/>
    </source>
</evidence>
<protein>
    <submittedName>
        <fullName evidence="2">Uncharacterized protein</fullName>
    </submittedName>
</protein>
<name>A0A7X1E8S5_9BACT</name>
<dbReference type="Proteomes" id="UP000526501">
    <property type="component" value="Unassembled WGS sequence"/>
</dbReference>
<comment type="caution">
    <text evidence="2">The sequence shown here is derived from an EMBL/GenBank/DDBJ whole genome shotgun (WGS) entry which is preliminary data.</text>
</comment>
<sequence length="244" mass="27231">MSADRLNAKFGTDTEKQLCTLFRKNKDLPEKLLRKLNLSGGDFLEVYPTGTSNKKSDLLAMYAGGAGIGINVKSARSIGFNQVTRTWLDSFASKIGLSEFAIKAIQNGIDNHRLKRSKILIEEQYRDLLATELSKKSGKIIEEIFMGIGNDVAKCLVLINKANNTIHFYDIREAVYSISKQPIEFSKNGVIQFGDFITLQRKGGDGNVKRPPKSDPKHPGNQIQFKMKIIKYMEAVPPMLTSSL</sequence>
<evidence type="ECO:0000256" key="1">
    <source>
        <dbReference type="SAM" id="MobiDB-lite"/>
    </source>
</evidence>
<gene>
    <name evidence="2" type="ORF">H5P27_11480</name>
</gene>
<dbReference type="RefSeq" id="WP_185660531.1">
    <property type="nucleotide sequence ID" value="NZ_CAWPOO010000012.1"/>
</dbReference>
<proteinExistence type="predicted"/>
<dbReference type="AlphaFoldDB" id="A0A7X1E8S5"/>
<organism evidence="2 3">
    <name type="scientific">Pelagicoccus albus</name>
    <dbReference type="NCBI Taxonomy" id="415222"/>
    <lineage>
        <taxon>Bacteria</taxon>
        <taxon>Pseudomonadati</taxon>
        <taxon>Verrucomicrobiota</taxon>
        <taxon>Opitutia</taxon>
        <taxon>Puniceicoccales</taxon>
        <taxon>Pelagicoccaceae</taxon>
        <taxon>Pelagicoccus</taxon>
    </lineage>
</organism>
<feature type="compositionally biased region" description="Basic and acidic residues" evidence="1">
    <location>
        <begin position="202"/>
        <end position="218"/>
    </location>
</feature>
<dbReference type="EMBL" id="JACHVC010000012">
    <property type="protein sequence ID" value="MBC2606664.1"/>
    <property type="molecule type" value="Genomic_DNA"/>
</dbReference>
<keyword evidence="3" id="KW-1185">Reference proteome</keyword>
<feature type="region of interest" description="Disordered" evidence="1">
    <location>
        <begin position="202"/>
        <end position="221"/>
    </location>
</feature>
<evidence type="ECO:0000313" key="2">
    <source>
        <dbReference type="EMBL" id="MBC2606664.1"/>
    </source>
</evidence>
<reference evidence="2 3" key="1">
    <citation type="submission" date="2020-07" db="EMBL/GenBank/DDBJ databases">
        <authorList>
            <person name="Feng X."/>
        </authorList>
    </citation>
    <scope>NUCLEOTIDE SEQUENCE [LARGE SCALE GENOMIC DNA]</scope>
    <source>
        <strain evidence="2 3">JCM23202</strain>
    </source>
</reference>